<keyword evidence="5" id="KW-1185">Reference proteome</keyword>
<dbReference type="OrthoDB" id="9807853at2"/>
<feature type="domain" description="Fido" evidence="3">
    <location>
        <begin position="231"/>
        <end position="381"/>
    </location>
</feature>
<reference evidence="4 5" key="1">
    <citation type="submission" date="2015-06" db="EMBL/GenBank/DDBJ databases">
        <title>Marinobacter subterrani, a genetically tractable neutrophilic iron-oxidizing strain isolated from the Soudan Iron Mine.</title>
        <authorList>
            <person name="Bonis B.M."/>
            <person name="Gralnick J.A."/>
        </authorList>
    </citation>
    <scope>NUCLEOTIDE SEQUENCE [LARGE SCALE GENOMIC DNA]</scope>
    <source>
        <strain evidence="4 5">JG233</strain>
    </source>
</reference>
<evidence type="ECO:0000256" key="2">
    <source>
        <dbReference type="PIRSR" id="PIRSR640198-2"/>
    </source>
</evidence>
<evidence type="ECO:0000313" key="4">
    <source>
        <dbReference type="EMBL" id="KMQ73314.1"/>
    </source>
</evidence>
<accession>A0A0J7J5S6</accession>
<dbReference type="STRING" id="1658765.Msub_20513"/>
<dbReference type="SUPFAM" id="SSF140931">
    <property type="entry name" value="Fic-like"/>
    <property type="match status" value="1"/>
</dbReference>
<dbReference type="PANTHER" id="PTHR13504">
    <property type="entry name" value="FIDO DOMAIN-CONTAINING PROTEIN DDB_G0283145"/>
    <property type="match status" value="1"/>
</dbReference>
<dbReference type="PATRIC" id="fig|1658765.3.peg.3782"/>
<keyword evidence="2" id="KW-0067">ATP-binding</keyword>
<dbReference type="PANTHER" id="PTHR13504:SF38">
    <property type="entry name" value="FIDO DOMAIN-CONTAINING PROTEIN"/>
    <property type="match status" value="1"/>
</dbReference>
<organism evidence="4 5">
    <name type="scientific">Marinobacter subterrani</name>
    <dbReference type="NCBI Taxonomy" id="1658765"/>
    <lineage>
        <taxon>Bacteria</taxon>
        <taxon>Pseudomonadati</taxon>
        <taxon>Pseudomonadota</taxon>
        <taxon>Gammaproteobacteria</taxon>
        <taxon>Pseudomonadales</taxon>
        <taxon>Marinobacteraceae</taxon>
        <taxon>Marinobacter</taxon>
    </lineage>
</organism>
<sequence length="500" mass="57367">MTAVGYARLAQHTEIKARRPAIVAEVRPVSRLDTAPGIIMVPSRMAPDKDDVYGHIMFALKHEGINLQILSQALPLVPESLLREEFDNSPNSQYLRRACFLWEHFTGETIHRRQQKLTQNYTRLFNPKLYFTGSERRDERWRVTFNGIGSMAYCATVRRTPLLEAQLAKDLLRKAAKFTESLPRDILNRTLSWAYLSETQDSFAIEKEAVNADKSRRFVEVLKQAHEGIVINEDSLTDLQNIAIDNPFIKATSYRNEQNYLGTAQTGPLGVTYIPPDHVLARELMDELCNLANDPPEDVDPIILGAVVSFGFVFIHPFMDGNGRLSRFLFHQLLCKTGGLVNGLVLPVSTVMHQNESDYLDALKSFSEGTAQFWNIEWMGDVELDFDFRGHSAIYRYWDATQCCEFMALCAETAIEKHLKEETVFLNRYDQIYRTINERFDVVSKDLGNLVMMCMQHHGRLSNHRRKQYQYRVPEEVFDALEKAYRDVIDEVTTVADPAP</sequence>
<evidence type="ECO:0000256" key="1">
    <source>
        <dbReference type="PIRSR" id="PIRSR640198-1"/>
    </source>
</evidence>
<dbReference type="Pfam" id="PF02661">
    <property type="entry name" value="Fic"/>
    <property type="match status" value="1"/>
</dbReference>
<dbReference type="EMBL" id="LFBU01000002">
    <property type="protein sequence ID" value="KMQ73314.1"/>
    <property type="molecule type" value="Genomic_DNA"/>
</dbReference>
<dbReference type="Gene3D" id="1.10.3290.10">
    <property type="entry name" value="Fido-like domain"/>
    <property type="match status" value="1"/>
</dbReference>
<feature type="binding site" evidence="2">
    <location>
        <begin position="320"/>
        <end position="327"/>
    </location>
    <ligand>
        <name>ATP</name>
        <dbReference type="ChEBI" id="CHEBI:30616"/>
    </ligand>
</feature>
<protein>
    <submittedName>
        <fullName evidence="4">Fic/DOC family</fullName>
    </submittedName>
</protein>
<dbReference type="InterPro" id="IPR003812">
    <property type="entry name" value="Fido"/>
</dbReference>
<dbReference type="InterPro" id="IPR040198">
    <property type="entry name" value="Fido_containing"/>
</dbReference>
<dbReference type="Proteomes" id="UP000036102">
    <property type="component" value="Unassembled WGS sequence"/>
</dbReference>
<name>A0A0J7J5S6_9GAMM</name>
<dbReference type="GO" id="GO:0005524">
    <property type="term" value="F:ATP binding"/>
    <property type="evidence" value="ECO:0007669"/>
    <property type="project" value="UniProtKB-KW"/>
</dbReference>
<dbReference type="InterPro" id="IPR036597">
    <property type="entry name" value="Fido-like_dom_sf"/>
</dbReference>
<dbReference type="RefSeq" id="WP_048497584.1">
    <property type="nucleotide sequence ID" value="NZ_LFBU01000002.1"/>
</dbReference>
<comment type="caution">
    <text evidence="4">The sequence shown here is derived from an EMBL/GenBank/DDBJ whole genome shotgun (WGS) entry which is preliminary data.</text>
</comment>
<dbReference type="AlphaFoldDB" id="A0A0J7J5S6"/>
<gene>
    <name evidence="4" type="ORF">Msub_20513</name>
</gene>
<keyword evidence="2" id="KW-0547">Nucleotide-binding</keyword>
<evidence type="ECO:0000313" key="5">
    <source>
        <dbReference type="Proteomes" id="UP000036102"/>
    </source>
</evidence>
<proteinExistence type="predicted"/>
<feature type="active site" evidence="1">
    <location>
        <position position="316"/>
    </location>
</feature>
<dbReference type="PROSITE" id="PS51459">
    <property type="entry name" value="FIDO"/>
    <property type="match status" value="1"/>
</dbReference>
<evidence type="ECO:0000259" key="3">
    <source>
        <dbReference type="PROSITE" id="PS51459"/>
    </source>
</evidence>